<feature type="transmembrane region" description="Helical" evidence="1">
    <location>
        <begin position="25"/>
        <end position="46"/>
    </location>
</feature>
<reference evidence="2 3" key="1">
    <citation type="journal article" date="2020" name="ISME J.">
        <title>Comparative genomics reveals insights into cyanobacterial evolution and habitat adaptation.</title>
        <authorList>
            <person name="Chen M.Y."/>
            <person name="Teng W.K."/>
            <person name="Zhao L."/>
            <person name="Hu C.X."/>
            <person name="Zhou Y.K."/>
            <person name="Han B.P."/>
            <person name="Song L.R."/>
            <person name="Shu W.S."/>
        </authorList>
    </citation>
    <scope>NUCLEOTIDE SEQUENCE [LARGE SCALE GENOMIC DNA]</scope>
    <source>
        <strain evidence="2 3">FACHB-838</strain>
    </source>
</reference>
<dbReference type="EMBL" id="JACJSI010000034">
    <property type="protein sequence ID" value="MBD2531419.1"/>
    <property type="molecule type" value="Genomic_DNA"/>
</dbReference>
<evidence type="ECO:0000256" key="1">
    <source>
        <dbReference type="SAM" id="Phobius"/>
    </source>
</evidence>
<protein>
    <submittedName>
        <fullName evidence="2">Uncharacterized protein</fullName>
    </submittedName>
</protein>
<gene>
    <name evidence="2" type="ORF">H6G97_18235</name>
</gene>
<name>A0ABR8DSD5_9NOSO</name>
<keyword evidence="1" id="KW-1133">Transmembrane helix</keyword>
<evidence type="ECO:0000313" key="2">
    <source>
        <dbReference type="EMBL" id="MBD2531419.1"/>
    </source>
</evidence>
<keyword evidence="1" id="KW-0472">Membrane</keyword>
<dbReference type="RefSeq" id="WP_190942108.1">
    <property type="nucleotide sequence ID" value="NZ_JACJSI010000034.1"/>
</dbReference>
<sequence length="102" mass="11091">MTKFSLKQLLGMAFAFLQRLQQPRIYTFSILFAVGLGLTLALSAYFPRTSDNSATPQTTQATTASATTVRIGFQKASTLLYGLKARGELEIKDLSLRLQGAG</sequence>
<keyword evidence="1" id="KW-0812">Transmembrane</keyword>
<comment type="caution">
    <text evidence="2">The sequence shown here is derived from an EMBL/GenBank/DDBJ whole genome shotgun (WGS) entry which is preliminary data.</text>
</comment>
<accession>A0ABR8DSD5</accession>
<organism evidence="2 3">
    <name type="scientific">Nostoc flagelliforme FACHB-838</name>
    <dbReference type="NCBI Taxonomy" id="2692904"/>
    <lineage>
        <taxon>Bacteria</taxon>
        <taxon>Bacillati</taxon>
        <taxon>Cyanobacteriota</taxon>
        <taxon>Cyanophyceae</taxon>
        <taxon>Nostocales</taxon>
        <taxon>Nostocaceae</taxon>
        <taxon>Nostoc</taxon>
    </lineage>
</organism>
<proteinExistence type="predicted"/>
<keyword evidence="3" id="KW-1185">Reference proteome</keyword>
<evidence type="ECO:0000313" key="3">
    <source>
        <dbReference type="Proteomes" id="UP000623440"/>
    </source>
</evidence>
<dbReference type="Proteomes" id="UP000623440">
    <property type="component" value="Unassembled WGS sequence"/>
</dbReference>